<dbReference type="Pfam" id="PF13374">
    <property type="entry name" value="TPR_10"/>
    <property type="match status" value="1"/>
</dbReference>
<gene>
    <name evidence="4" type="ORF">D0Y96_07185</name>
</gene>
<dbReference type="PROSITE" id="PS50005">
    <property type="entry name" value="TPR"/>
    <property type="match status" value="6"/>
</dbReference>
<comment type="caution">
    <text evidence="4">The sequence shown here is derived from an EMBL/GenBank/DDBJ whole genome shotgun (WGS) entry which is preliminary data.</text>
</comment>
<feature type="repeat" description="TPR" evidence="3">
    <location>
        <begin position="687"/>
        <end position="720"/>
    </location>
</feature>
<protein>
    <submittedName>
        <fullName evidence="4">Tetratricopeptide repeat protein</fullName>
    </submittedName>
</protein>
<feature type="repeat" description="TPR" evidence="3">
    <location>
        <begin position="551"/>
        <end position="584"/>
    </location>
</feature>
<dbReference type="InterPro" id="IPR011990">
    <property type="entry name" value="TPR-like_helical_dom_sf"/>
</dbReference>
<accession>A0A372ISW6</accession>
<dbReference type="OrthoDB" id="9814800at2"/>
<dbReference type="InterPro" id="IPR019734">
    <property type="entry name" value="TPR_rpt"/>
</dbReference>
<dbReference type="RefSeq" id="WP_117298628.1">
    <property type="nucleotide sequence ID" value="NZ_QVQT02000002.1"/>
</dbReference>
<reference evidence="4 5" key="1">
    <citation type="submission" date="2018-08" db="EMBL/GenBank/DDBJ databases">
        <title>Acidipila sp. 4G-K13, an acidobacterium isolated from forest soil.</title>
        <authorList>
            <person name="Gao Z.-H."/>
            <person name="Qiu L.-H."/>
        </authorList>
    </citation>
    <scope>NUCLEOTIDE SEQUENCE [LARGE SCALE GENOMIC DNA]</scope>
    <source>
        <strain evidence="4 5">4G-K13</strain>
    </source>
</reference>
<dbReference type="InterPro" id="IPR036280">
    <property type="entry name" value="Multihaem_cyt_sf"/>
</dbReference>
<dbReference type="InterPro" id="IPR013105">
    <property type="entry name" value="TPR_2"/>
</dbReference>
<name>A0A372ISW6_9BACT</name>
<dbReference type="Pfam" id="PF13432">
    <property type="entry name" value="TPR_16"/>
    <property type="match status" value="1"/>
</dbReference>
<proteinExistence type="predicted"/>
<dbReference type="Proteomes" id="UP000264702">
    <property type="component" value="Unassembled WGS sequence"/>
</dbReference>
<dbReference type="Gene3D" id="1.25.40.10">
    <property type="entry name" value="Tetratricopeptide repeat domain"/>
    <property type="match status" value="1"/>
</dbReference>
<dbReference type="SMART" id="SM00028">
    <property type="entry name" value="TPR"/>
    <property type="match status" value="7"/>
</dbReference>
<dbReference type="Gene3D" id="1.10.1130.10">
    <property type="entry name" value="Flavocytochrome C3, Chain A"/>
    <property type="match status" value="1"/>
</dbReference>
<evidence type="ECO:0000256" key="3">
    <source>
        <dbReference type="PROSITE-ProRule" id="PRU00339"/>
    </source>
</evidence>
<organism evidence="4 5">
    <name type="scientific">Paracidobacterium acidisoli</name>
    <dbReference type="NCBI Taxonomy" id="2303751"/>
    <lineage>
        <taxon>Bacteria</taxon>
        <taxon>Pseudomonadati</taxon>
        <taxon>Acidobacteriota</taxon>
        <taxon>Terriglobia</taxon>
        <taxon>Terriglobales</taxon>
        <taxon>Acidobacteriaceae</taxon>
        <taxon>Paracidobacterium</taxon>
    </lineage>
</organism>
<dbReference type="CDD" id="cd08168">
    <property type="entry name" value="Cytochrom_C3"/>
    <property type="match status" value="1"/>
</dbReference>
<keyword evidence="5" id="KW-1185">Reference proteome</keyword>
<dbReference type="PANTHER" id="PTHR12558">
    <property type="entry name" value="CELL DIVISION CYCLE 16,23,27"/>
    <property type="match status" value="1"/>
</dbReference>
<dbReference type="Pfam" id="PF14559">
    <property type="entry name" value="TPR_19"/>
    <property type="match status" value="1"/>
</dbReference>
<keyword evidence="1" id="KW-0677">Repeat</keyword>
<dbReference type="SUPFAM" id="SSF48695">
    <property type="entry name" value="Multiheme cytochromes"/>
    <property type="match status" value="1"/>
</dbReference>
<evidence type="ECO:0000256" key="2">
    <source>
        <dbReference type="ARBA" id="ARBA00022803"/>
    </source>
</evidence>
<keyword evidence="2 3" id="KW-0802">TPR repeat</keyword>
<feature type="repeat" description="TPR" evidence="3">
    <location>
        <begin position="619"/>
        <end position="652"/>
    </location>
</feature>
<evidence type="ECO:0000256" key="1">
    <source>
        <dbReference type="ARBA" id="ARBA00022737"/>
    </source>
</evidence>
<feature type="repeat" description="TPR" evidence="3">
    <location>
        <begin position="483"/>
        <end position="516"/>
    </location>
</feature>
<dbReference type="Pfam" id="PF07719">
    <property type="entry name" value="TPR_2"/>
    <property type="match status" value="1"/>
</dbReference>
<feature type="repeat" description="TPR" evidence="3">
    <location>
        <begin position="585"/>
        <end position="618"/>
    </location>
</feature>
<evidence type="ECO:0000313" key="5">
    <source>
        <dbReference type="Proteomes" id="UP000264702"/>
    </source>
</evidence>
<evidence type="ECO:0000313" key="4">
    <source>
        <dbReference type="EMBL" id="RFU17881.1"/>
    </source>
</evidence>
<dbReference type="AlphaFoldDB" id="A0A372ISW6"/>
<dbReference type="PROSITE" id="PS50293">
    <property type="entry name" value="TPR_REGION"/>
    <property type="match status" value="1"/>
</dbReference>
<dbReference type="PANTHER" id="PTHR12558:SF33">
    <property type="entry name" value="BLL7664 PROTEIN"/>
    <property type="match status" value="1"/>
</dbReference>
<dbReference type="SUPFAM" id="SSF48452">
    <property type="entry name" value="TPR-like"/>
    <property type="match status" value="1"/>
</dbReference>
<feature type="repeat" description="TPR" evidence="3">
    <location>
        <begin position="653"/>
        <end position="686"/>
    </location>
</feature>
<dbReference type="EMBL" id="QVQT01000002">
    <property type="protein sequence ID" value="RFU17881.1"/>
    <property type="molecule type" value="Genomic_DNA"/>
</dbReference>
<sequence length="768" mass="84470">MARSGFRSPSFFQAHRWQLAALGVAVILLAAALLFVLHRRSASRSTAAQSGYVDPAVCARCHGDVVATYSKTGMGRSFSHPSSQTMQGDFTTHNTLCNQASGLCYTMFERDGQYYERRYEIGFDGHPANIVEERVDYIIGSGNHARTFLHRNTAGNLIELPVSWYSEKSGYWAMSPGYDRADQEDFRRAIPQECMFCHNAYPAAGETPAQIDGEKAVFGPHLPEGIDCQRCHGPGAAHVAAADSPDSTLAKIRAAIVNPAHLSRDRQLEVCMQCHLETSSRNMPNELRLFGRSVFSYRPGQPLSDYKLYFHQVPSSKSGEVFEIAHQAYRLRMSACFRNSQMTCLTCHNPHNVTHGEEAAEHYQKICLGCHQNVAHKVSLPAASHCVDCHMPKRRTEDAVHVVMTDHYIQRLLPKGDLLAPLPEQIDTYVPGSKVALYYPPQLPQTPQNDLLLATAKISSPHPAPSDIADLEALLDRSPSAQPEPWLELGRAYAKIGNHQDAIRCFDHLLQQNPDYLPALQELTVALFATGQQQRAADLLEKAVARHPSNALLLTNLGNASLQLGDIPRAQQLLTRALQLDPENAEAENLLGLASLRSGDRTQAEKSFREAIRFNPRDAGAQNNLGNLLTSPQNLTEAEYHFQRAIAIDPAYSEAHHGYGLLLIFAHKYPQALDQLQTAVRLDPHSTSALSDLGDLLSAQGRLPEAAAIYRQLLALAPDQLEARLGLGLALLRENKPSQALPELERAASSSDPAVAGAAVSALRQMAR</sequence>